<dbReference type="Proteomes" id="UP000682733">
    <property type="component" value="Unassembled WGS sequence"/>
</dbReference>
<dbReference type="SUPFAM" id="SSF55031">
    <property type="entry name" value="Bacterial exopeptidase dimerisation domain"/>
    <property type="match status" value="1"/>
</dbReference>
<evidence type="ECO:0000313" key="3">
    <source>
        <dbReference type="EMBL" id="CAF1075538.1"/>
    </source>
</evidence>
<evidence type="ECO:0000259" key="2">
    <source>
        <dbReference type="Pfam" id="PF07687"/>
    </source>
</evidence>
<evidence type="ECO:0000256" key="1">
    <source>
        <dbReference type="PIRNR" id="PIRNR037226"/>
    </source>
</evidence>
<dbReference type="InterPro" id="IPR002933">
    <property type="entry name" value="Peptidase_M20"/>
</dbReference>
<dbReference type="OrthoDB" id="6119954at2759"/>
<dbReference type="EMBL" id="CAJNOQ010011378">
    <property type="protein sequence ID" value="CAF1275421.1"/>
    <property type="molecule type" value="Genomic_DNA"/>
</dbReference>
<name>A0A815BW82_9BILA</name>
<dbReference type="GO" id="GO:0016805">
    <property type="term" value="F:dipeptidase activity"/>
    <property type="evidence" value="ECO:0007669"/>
    <property type="project" value="InterPro"/>
</dbReference>
<dbReference type="NCBIfam" id="TIGR01891">
    <property type="entry name" value="amidohydrolases"/>
    <property type="match status" value="1"/>
</dbReference>
<sequence>MKEEDHSQIQHLHIRSIIHDAFKVYDTDLRSISKKIHEYRETAYEEFQSSKLLTDFLENQGFIVERHIANRPTAFVATFQSSNGNGRTVSFNSEYDALPEIGHACGHNLICITGLGAALALKAYLTSEKKTGTIKLFGTPAEERGGGKTDLINAGYYKQVDMNLMLHPAPRGGGAFIRYLAITGFDVEYFGKAVHAAASPWEGRNALDALISAFNSMNALRQQLHPTARIHGIIVNGGTTPNVIPDYTKGTFLIRALNVDLLLTDVKPRVMACFEAGAKATGCEVKITETGLRKDVKFNQVLAERYEQYAKIQGSEILSKEEQSKIALASTDQGNVSYEVPAIHAEYRINPNTNMNKESTIGFHTKEFEVVAITEEAYLETIKASEAMAATAIDFLEDDLFAKNVIDEFKCSVVQ</sequence>
<gene>
    <name evidence="4" type="ORF">GPM918_LOCUS27292</name>
    <name evidence="3" type="ORF">OVA965_LOCUS18109</name>
    <name evidence="6" type="ORF">SRO942_LOCUS27589</name>
    <name evidence="5" type="ORF">TMI583_LOCUS18121</name>
</gene>
<dbReference type="InterPro" id="IPR036264">
    <property type="entry name" value="Bact_exopeptidase_dim_dom"/>
</dbReference>
<dbReference type="Gene3D" id="3.40.630.10">
    <property type="entry name" value="Zn peptidases"/>
    <property type="match status" value="1"/>
</dbReference>
<dbReference type="AlphaFoldDB" id="A0A815BW82"/>
<dbReference type="Proteomes" id="UP000677228">
    <property type="component" value="Unassembled WGS sequence"/>
</dbReference>
<dbReference type="Proteomes" id="UP000663829">
    <property type="component" value="Unassembled WGS sequence"/>
</dbReference>
<dbReference type="EMBL" id="CAJNOK010008896">
    <property type="protein sequence ID" value="CAF1075538.1"/>
    <property type="molecule type" value="Genomic_DNA"/>
</dbReference>
<evidence type="ECO:0000313" key="5">
    <source>
        <dbReference type="EMBL" id="CAF3839358.1"/>
    </source>
</evidence>
<dbReference type="EMBL" id="CAJOBC010025268">
    <property type="protein sequence ID" value="CAF4066341.1"/>
    <property type="molecule type" value="Genomic_DNA"/>
</dbReference>
<keyword evidence="7" id="KW-1185">Reference proteome</keyword>
<dbReference type="InterPro" id="IPR017439">
    <property type="entry name" value="Amidohydrolase"/>
</dbReference>
<evidence type="ECO:0000313" key="4">
    <source>
        <dbReference type="EMBL" id="CAF1275421.1"/>
    </source>
</evidence>
<dbReference type="PANTHER" id="PTHR30575">
    <property type="entry name" value="PEPTIDASE M20"/>
    <property type="match status" value="1"/>
</dbReference>
<reference evidence="4" key="1">
    <citation type="submission" date="2021-02" db="EMBL/GenBank/DDBJ databases">
        <authorList>
            <person name="Nowell W R."/>
        </authorList>
    </citation>
    <scope>NUCLEOTIDE SEQUENCE</scope>
</reference>
<evidence type="ECO:0000313" key="7">
    <source>
        <dbReference type="Proteomes" id="UP000663829"/>
    </source>
</evidence>
<dbReference type="InterPro" id="IPR017144">
    <property type="entry name" value="Xaa-Arg_dipeptidase"/>
</dbReference>
<dbReference type="Pfam" id="PF07687">
    <property type="entry name" value="M20_dimer"/>
    <property type="match status" value="1"/>
</dbReference>
<dbReference type="Gene3D" id="3.30.70.360">
    <property type="match status" value="1"/>
</dbReference>
<dbReference type="PANTHER" id="PTHR30575:SF0">
    <property type="entry name" value="XAA-ARG DIPEPTIDASE"/>
    <property type="match status" value="1"/>
</dbReference>
<dbReference type="SUPFAM" id="SSF53187">
    <property type="entry name" value="Zn-dependent exopeptidases"/>
    <property type="match status" value="1"/>
</dbReference>
<evidence type="ECO:0000313" key="6">
    <source>
        <dbReference type="EMBL" id="CAF4066341.1"/>
    </source>
</evidence>
<dbReference type="FunFam" id="3.30.70.360:FF:000004">
    <property type="entry name" value="Peptidase M20 domain-containing protein 2"/>
    <property type="match status" value="1"/>
</dbReference>
<dbReference type="PIRSF" id="PIRSF037226">
    <property type="entry name" value="Amidohydrolase_ACY1L2_prd"/>
    <property type="match status" value="1"/>
</dbReference>
<dbReference type="Proteomes" id="UP000681722">
    <property type="component" value="Unassembled WGS sequence"/>
</dbReference>
<accession>A0A815BW82</accession>
<feature type="domain" description="Peptidase M20 dimerisation" evidence="2">
    <location>
        <begin position="183"/>
        <end position="258"/>
    </location>
</feature>
<comment type="caution">
    <text evidence="4">The sequence shown here is derived from an EMBL/GenBank/DDBJ whole genome shotgun (WGS) entry which is preliminary data.</text>
</comment>
<dbReference type="Pfam" id="PF01546">
    <property type="entry name" value="Peptidase_M20"/>
    <property type="match status" value="1"/>
</dbReference>
<proteinExistence type="inferred from homology"/>
<dbReference type="InterPro" id="IPR052030">
    <property type="entry name" value="Peptidase_M20/M20A_hydrolases"/>
</dbReference>
<dbReference type="InterPro" id="IPR011650">
    <property type="entry name" value="Peptidase_M20_dimer"/>
</dbReference>
<comment type="similarity">
    <text evidence="1">Belongs to the peptidase M20A family.</text>
</comment>
<protein>
    <recommendedName>
        <fullName evidence="1">Peptidase M20 domain-containing protein 2</fullName>
    </recommendedName>
</protein>
<organism evidence="4 7">
    <name type="scientific">Didymodactylos carnosus</name>
    <dbReference type="NCBI Taxonomy" id="1234261"/>
    <lineage>
        <taxon>Eukaryota</taxon>
        <taxon>Metazoa</taxon>
        <taxon>Spiralia</taxon>
        <taxon>Gnathifera</taxon>
        <taxon>Rotifera</taxon>
        <taxon>Eurotatoria</taxon>
        <taxon>Bdelloidea</taxon>
        <taxon>Philodinida</taxon>
        <taxon>Philodinidae</taxon>
        <taxon>Didymodactylos</taxon>
    </lineage>
</organism>
<dbReference type="EMBL" id="CAJOBA010008912">
    <property type="protein sequence ID" value="CAF3839358.1"/>
    <property type="molecule type" value="Genomic_DNA"/>
</dbReference>
<dbReference type="CDD" id="cd05672">
    <property type="entry name" value="M20_ACY1L2-like"/>
    <property type="match status" value="1"/>
</dbReference>